<dbReference type="STRING" id="1069534.LRC_16300"/>
<keyword evidence="2" id="KW-1185">Reference proteome</keyword>
<evidence type="ECO:0000313" key="1">
    <source>
        <dbReference type="EMBL" id="AEN78873.1"/>
    </source>
</evidence>
<organism evidence="1 2">
    <name type="scientific">Ligilactobacillus ruminis (strain ATCC 27782 / RF3)</name>
    <name type="common">Lactobacillus ruminis</name>
    <dbReference type="NCBI Taxonomy" id="1069534"/>
    <lineage>
        <taxon>Bacteria</taxon>
        <taxon>Bacillati</taxon>
        <taxon>Bacillota</taxon>
        <taxon>Bacilli</taxon>
        <taxon>Lactobacillales</taxon>
        <taxon>Lactobacillaceae</taxon>
        <taxon>Ligilactobacillus</taxon>
    </lineage>
</organism>
<sequence length="52" mass="6440">MILCLAQTLLALKKLQRRWKRKGFINKERVFCKKKFLNRRRGWVKSPFSRFN</sequence>
<dbReference type="HOGENOM" id="CLU_3081220_0_0_9"/>
<protein>
    <submittedName>
        <fullName evidence="1">Hypothetical secreted protein</fullName>
    </submittedName>
</protein>
<dbReference type="KEGG" id="lrm:LRC_16300"/>
<gene>
    <name evidence="1" type="ordered locus">LRC_16300</name>
</gene>
<dbReference type="EMBL" id="CP003032">
    <property type="protein sequence ID" value="AEN78873.1"/>
    <property type="molecule type" value="Genomic_DNA"/>
</dbReference>
<evidence type="ECO:0000313" key="2">
    <source>
        <dbReference type="Proteomes" id="UP000001279"/>
    </source>
</evidence>
<reference evidence="1 2" key="1">
    <citation type="journal article" date="2011" name="Microb. Cell Fact.">
        <title>Genome sequences and comparative genomics of two Lactobacillus ruminis strains from the bovine and human intestinal tracts.</title>
        <authorList>
            <person name="Forde B.M."/>
            <person name="Neville B.A."/>
            <person name="O'Donnell M.M."/>
            <person name="Riboulet-Bisson E."/>
            <person name="Claesson M.J."/>
            <person name="Coghlan A."/>
            <person name="Ross R.P."/>
            <person name="O'Toole P.W."/>
        </authorList>
    </citation>
    <scope>NUCLEOTIDE SEQUENCE [LARGE SCALE GENOMIC DNA]</scope>
    <source>
        <strain evidence="2">ATCC 27782 / RF3</strain>
    </source>
</reference>
<accession>G2SRL4</accession>
<name>G2SRL4_LIGR2</name>
<dbReference type="Proteomes" id="UP000001279">
    <property type="component" value="Chromosome"/>
</dbReference>
<proteinExistence type="predicted"/>
<dbReference type="AlphaFoldDB" id="G2SRL4"/>